<proteinExistence type="predicted"/>
<dbReference type="Proteomes" id="UP000324800">
    <property type="component" value="Unassembled WGS sequence"/>
</dbReference>
<evidence type="ECO:0000313" key="3">
    <source>
        <dbReference type="Proteomes" id="UP000324800"/>
    </source>
</evidence>
<protein>
    <submittedName>
        <fullName evidence="2">Uncharacterized protein</fullName>
    </submittedName>
</protein>
<name>A0A5J4VZW9_9EUKA</name>
<dbReference type="AlphaFoldDB" id="A0A5J4VZW9"/>
<feature type="region of interest" description="Disordered" evidence="1">
    <location>
        <begin position="1"/>
        <end position="29"/>
    </location>
</feature>
<comment type="caution">
    <text evidence="2">The sequence shown here is derived from an EMBL/GenBank/DDBJ whole genome shotgun (WGS) entry which is preliminary data.</text>
</comment>
<sequence length="270" mass="31479">MDYPWTIEPNPDSGSEYDSETSPPPTRQVSSLPHGYIADRGHELLTKFLDAVGLSRQALLIGGQKFQSIRRYYAMATLDDWMKSKQYSIQEVLRMKPGFIIPEVMAWFAGQHKIPKSTLNKQSYIKTMLQLLFDREPIHDTPSALTYRAISNCDVRRRRYQIWTFRTPLQTILHDLRITDQIECNVWIAIFLSTKQRLFWQLAFCPTIIKNIRVEAAHYLSQYTGAVTADSIARLVASITKDLIILRIRMRVLHFLFRLIPWFTTYAYGL</sequence>
<gene>
    <name evidence="2" type="ORF">EZS28_016349</name>
</gene>
<organism evidence="2 3">
    <name type="scientific">Streblomastix strix</name>
    <dbReference type="NCBI Taxonomy" id="222440"/>
    <lineage>
        <taxon>Eukaryota</taxon>
        <taxon>Metamonada</taxon>
        <taxon>Preaxostyla</taxon>
        <taxon>Oxymonadida</taxon>
        <taxon>Streblomastigidae</taxon>
        <taxon>Streblomastix</taxon>
    </lineage>
</organism>
<evidence type="ECO:0000313" key="2">
    <source>
        <dbReference type="EMBL" id="KAA6388125.1"/>
    </source>
</evidence>
<reference evidence="2 3" key="1">
    <citation type="submission" date="2019-03" db="EMBL/GenBank/DDBJ databases">
        <title>Single cell metagenomics reveals metabolic interactions within the superorganism composed of flagellate Streblomastix strix and complex community of Bacteroidetes bacteria on its surface.</title>
        <authorList>
            <person name="Treitli S.C."/>
            <person name="Kolisko M."/>
            <person name="Husnik F."/>
            <person name="Keeling P."/>
            <person name="Hampl V."/>
        </authorList>
    </citation>
    <scope>NUCLEOTIDE SEQUENCE [LARGE SCALE GENOMIC DNA]</scope>
    <source>
        <strain evidence="2">ST1C</strain>
    </source>
</reference>
<evidence type="ECO:0000256" key="1">
    <source>
        <dbReference type="SAM" id="MobiDB-lite"/>
    </source>
</evidence>
<accession>A0A5J4VZW9</accession>
<dbReference type="EMBL" id="SNRW01004110">
    <property type="protein sequence ID" value="KAA6388125.1"/>
    <property type="molecule type" value="Genomic_DNA"/>
</dbReference>